<dbReference type="InterPro" id="IPR007492">
    <property type="entry name" value="LytTR_DNA-bd_dom"/>
</dbReference>
<dbReference type="PROSITE" id="PS50930">
    <property type="entry name" value="HTH_LYTTR"/>
    <property type="match status" value="1"/>
</dbReference>
<keyword evidence="3" id="KW-0010">Activator</keyword>
<evidence type="ECO:0000256" key="1">
    <source>
        <dbReference type="ARBA" id="ARBA00022490"/>
    </source>
</evidence>
<accession>A0A0R2A1I5</accession>
<organism evidence="6 7">
    <name type="scientific">Paucilactobacillus vaccinostercus DSM 20634</name>
    <dbReference type="NCBI Taxonomy" id="1423813"/>
    <lineage>
        <taxon>Bacteria</taxon>
        <taxon>Bacillati</taxon>
        <taxon>Bacillota</taxon>
        <taxon>Bacilli</taxon>
        <taxon>Lactobacillales</taxon>
        <taxon>Lactobacillaceae</taxon>
        <taxon>Paucilactobacillus</taxon>
    </lineage>
</organism>
<dbReference type="CDD" id="cd17533">
    <property type="entry name" value="REC_LytTR_AgrA-like"/>
    <property type="match status" value="1"/>
</dbReference>
<evidence type="ECO:0000313" key="6">
    <source>
        <dbReference type="EMBL" id="KRM60920.1"/>
    </source>
</evidence>
<evidence type="ECO:0000313" key="7">
    <source>
        <dbReference type="Proteomes" id="UP000051733"/>
    </source>
</evidence>
<keyword evidence="7" id="KW-1185">Reference proteome</keyword>
<evidence type="ECO:0000256" key="3">
    <source>
        <dbReference type="ARBA" id="ARBA00023159"/>
    </source>
</evidence>
<dbReference type="Gene3D" id="3.40.50.2300">
    <property type="match status" value="1"/>
</dbReference>
<dbReference type="GO" id="GO:0003677">
    <property type="term" value="F:DNA binding"/>
    <property type="evidence" value="ECO:0007669"/>
    <property type="project" value="InterPro"/>
</dbReference>
<dbReference type="Gene3D" id="2.40.50.1020">
    <property type="entry name" value="LytTr DNA-binding domain"/>
    <property type="match status" value="1"/>
</dbReference>
<dbReference type="InterPro" id="IPR001789">
    <property type="entry name" value="Sig_transdc_resp-reg_receiver"/>
</dbReference>
<dbReference type="SMART" id="SM00850">
    <property type="entry name" value="LytTR"/>
    <property type="match status" value="1"/>
</dbReference>
<dbReference type="AlphaFoldDB" id="A0A0R2A1I5"/>
<proteinExistence type="predicted"/>
<dbReference type="OrthoDB" id="9809318at2"/>
<protein>
    <submittedName>
        <fullName evidence="6">Response regulator</fullName>
    </submittedName>
</protein>
<sequence>MFPVLLLEDDPIQLQFYKQTVENTIMINHYAMQIITASTTVADFEQQLPHINQGLFLLDMEIGTDIQAGLKLAIKIRETVPFAQIVFITTHDELSFLTLKRRVAPFDYILKDEGGSIIKQRLITDTSLAYHVYEAELFHHTSLFRYQIGDQYFSVPMNDITMLITNKQQPGTVILYADRCHATFPGNLSAIETEYPHFFRCDKSSLVNLDHMASFNRTSRQLVFNDGSTCKVSFRKTRELRQLLK</sequence>
<dbReference type="Proteomes" id="UP000051733">
    <property type="component" value="Unassembled WGS sequence"/>
</dbReference>
<comment type="caution">
    <text evidence="6">The sequence shown here is derived from an EMBL/GenBank/DDBJ whole genome shotgun (WGS) entry which is preliminary data.</text>
</comment>
<reference evidence="6 7" key="1">
    <citation type="journal article" date="2015" name="Genome Announc.">
        <title>Expanding the biotechnology potential of lactobacilli through comparative genomics of 213 strains and associated genera.</title>
        <authorList>
            <person name="Sun Z."/>
            <person name="Harris H.M."/>
            <person name="McCann A."/>
            <person name="Guo C."/>
            <person name="Argimon S."/>
            <person name="Zhang W."/>
            <person name="Yang X."/>
            <person name="Jeffery I.B."/>
            <person name="Cooney J.C."/>
            <person name="Kagawa T.F."/>
            <person name="Liu W."/>
            <person name="Song Y."/>
            <person name="Salvetti E."/>
            <person name="Wrobel A."/>
            <person name="Rasinkangas P."/>
            <person name="Parkhill J."/>
            <person name="Rea M.C."/>
            <person name="O'Sullivan O."/>
            <person name="Ritari J."/>
            <person name="Douillard F.P."/>
            <person name="Paul Ross R."/>
            <person name="Yang R."/>
            <person name="Briner A.E."/>
            <person name="Felis G.E."/>
            <person name="de Vos W.M."/>
            <person name="Barrangou R."/>
            <person name="Klaenhammer T.R."/>
            <person name="Caufield P.W."/>
            <person name="Cui Y."/>
            <person name="Zhang H."/>
            <person name="O'Toole P.W."/>
        </authorList>
    </citation>
    <scope>NUCLEOTIDE SEQUENCE [LARGE SCALE GENOMIC DNA]</scope>
    <source>
        <strain evidence="6 7">DSM 20634</strain>
    </source>
</reference>
<feature type="domain" description="HTH LytTR-type" evidence="5">
    <location>
        <begin position="144"/>
        <end position="245"/>
    </location>
</feature>
<keyword evidence="2" id="KW-0902">Two-component regulatory system</keyword>
<evidence type="ECO:0000259" key="5">
    <source>
        <dbReference type="PROSITE" id="PS50930"/>
    </source>
</evidence>
<dbReference type="RefSeq" id="WP_057780261.1">
    <property type="nucleotide sequence ID" value="NZ_AYYY01000061.1"/>
</dbReference>
<dbReference type="PANTHER" id="PTHR37299:SF3">
    <property type="entry name" value="STAGE 0 SPORULATION PROTEIN A HOMOLOG"/>
    <property type="match status" value="1"/>
</dbReference>
<dbReference type="SMART" id="SM00448">
    <property type="entry name" value="REC"/>
    <property type="match status" value="1"/>
</dbReference>
<dbReference type="InterPro" id="IPR046947">
    <property type="entry name" value="LytR-like"/>
</dbReference>
<gene>
    <name evidence="6" type="ORF">FC26_GL000409</name>
</gene>
<dbReference type="STRING" id="1423813.FC26_GL000409"/>
<comment type="function">
    <text evidence="4">Required for high-level post-exponential phase expression of a series of secreted proteins.</text>
</comment>
<dbReference type="Pfam" id="PF04397">
    <property type="entry name" value="LytTR"/>
    <property type="match status" value="1"/>
</dbReference>
<dbReference type="InterPro" id="IPR011006">
    <property type="entry name" value="CheY-like_superfamily"/>
</dbReference>
<dbReference type="PATRIC" id="fig|1423813.3.peg.418"/>
<dbReference type="EMBL" id="AYYY01000061">
    <property type="protein sequence ID" value="KRM60920.1"/>
    <property type="molecule type" value="Genomic_DNA"/>
</dbReference>
<evidence type="ECO:0000256" key="2">
    <source>
        <dbReference type="ARBA" id="ARBA00023012"/>
    </source>
</evidence>
<dbReference type="PANTHER" id="PTHR37299">
    <property type="entry name" value="TRANSCRIPTIONAL REGULATOR-RELATED"/>
    <property type="match status" value="1"/>
</dbReference>
<dbReference type="GO" id="GO:0000156">
    <property type="term" value="F:phosphorelay response regulator activity"/>
    <property type="evidence" value="ECO:0007669"/>
    <property type="project" value="InterPro"/>
</dbReference>
<evidence type="ECO:0000256" key="4">
    <source>
        <dbReference type="ARBA" id="ARBA00037164"/>
    </source>
</evidence>
<name>A0A0R2A1I5_9LACO</name>
<keyword evidence="1" id="KW-0963">Cytoplasm</keyword>
<dbReference type="SUPFAM" id="SSF52172">
    <property type="entry name" value="CheY-like"/>
    <property type="match status" value="1"/>
</dbReference>